<protein>
    <recommendedName>
        <fullName evidence="8">Letm1 RBD domain-containing protein</fullName>
    </recommendedName>
</protein>
<dbReference type="AlphaFoldDB" id="A0AAF0EA75"/>
<dbReference type="InterPro" id="IPR044202">
    <property type="entry name" value="LETM1/MDM38-like"/>
</dbReference>
<evidence type="ECO:0000313" key="10">
    <source>
        <dbReference type="Proteomes" id="UP001220961"/>
    </source>
</evidence>
<organism evidence="9 10">
    <name type="scientific">Malassezia caprae</name>
    <dbReference type="NCBI Taxonomy" id="1381934"/>
    <lineage>
        <taxon>Eukaryota</taxon>
        <taxon>Fungi</taxon>
        <taxon>Dikarya</taxon>
        <taxon>Basidiomycota</taxon>
        <taxon>Ustilaginomycotina</taxon>
        <taxon>Malasseziomycetes</taxon>
        <taxon>Malasseziales</taxon>
        <taxon>Malasseziaceae</taxon>
        <taxon>Malassezia</taxon>
    </lineage>
</organism>
<keyword evidence="6" id="KW-0472">Membrane</keyword>
<evidence type="ECO:0000256" key="2">
    <source>
        <dbReference type="ARBA" id="ARBA00022692"/>
    </source>
</evidence>
<dbReference type="PANTHER" id="PTHR14009:SF1">
    <property type="entry name" value="MITOCHONDRIAL PROTON_CALCIUM EXCHANGER PROTEIN"/>
    <property type="match status" value="1"/>
</dbReference>
<dbReference type="PANTHER" id="PTHR14009">
    <property type="entry name" value="LEUCINE ZIPPER-EF-HAND CONTAINING TRANSMEMBRANE PROTEIN"/>
    <property type="match status" value="1"/>
</dbReference>
<sequence length="288" mass="33723">MRAFHGTTFRRSELEPKKEGSKNLTIRSRIKNMWSTVKYLFRFYLDGVKQIWRNRASVKAVKKHVHETKRDYTWEETQLIRTHSSDMLKLPLFLLILVTVEELLPLMVIYTPFLLPSTCILPSQLLKIRQRLKVNREAVYNLSKWGTDRLRRKRIVDHVRQLQEDDKRLKVAEVLQDGNVNMELLANACTQRGLYVYSTNPFSCAVSVTADQMKQMLRVWLDHTLATPTPSELELILLPSQIPRLKSQEVPLDTIVEEQEKQSIQEKASTVVHEVVEQEKRKEASQQM</sequence>
<accession>A0AAF0EA75</accession>
<dbReference type="Proteomes" id="UP001220961">
    <property type="component" value="Chromosome 3"/>
</dbReference>
<keyword evidence="10" id="KW-1185">Reference proteome</keyword>
<keyword evidence="4" id="KW-1133">Transmembrane helix</keyword>
<evidence type="ECO:0000259" key="8">
    <source>
        <dbReference type="PROSITE" id="PS51758"/>
    </source>
</evidence>
<gene>
    <name evidence="9" type="ORF">MCAP1_001795</name>
</gene>
<evidence type="ECO:0000256" key="7">
    <source>
        <dbReference type="PROSITE-ProRule" id="PRU01094"/>
    </source>
</evidence>
<dbReference type="EMBL" id="CP119910">
    <property type="protein sequence ID" value="WFD19561.1"/>
    <property type="molecule type" value="Genomic_DNA"/>
</dbReference>
<keyword evidence="3" id="KW-0999">Mitochondrion inner membrane</keyword>
<dbReference type="GO" id="GO:0030003">
    <property type="term" value="P:intracellular monoatomic cation homeostasis"/>
    <property type="evidence" value="ECO:0007669"/>
    <property type="project" value="TreeGrafter"/>
</dbReference>
<evidence type="ECO:0000256" key="3">
    <source>
        <dbReference type="ARBA" id="ARBA00022792"/>
    </source>
</evidence>
<dbReference type="InterPro" id="IPR033122">
    <property type="entry name" value="LETM1-like_RBD"/>
</dbReference>
<evidence type="ECO:0000256" key="4">
    <source>
        <dbReference type="ARBA" id="ARBA00022989"/>
    </source>
</evidence>
<keyword evidence="5 7" id="KW-0496">Mitochondrion</keyword>
<name>A0AAF0EA75_9BASI</name>
<evidence type="ECO:0000256" key="5">
    <source>
        <dbReference type="ARBA" id="ARBA00023128"/>
    </source>
</evidence>
<dbReference type="Pfam" id="PF07766">
    <property type="entry name" value="LETM1_RBD"/>
    <property type="match status" value="1"/>
</dbReference>
<dbReference type="GO" id="GO:0043022">
    <property type="term" value="F:ribosome binding"/>
    <property type="evidence" value="ECO:0007669"/>
    <property type="project" value="InterPro"/>
</dbReference>
<evidence type="ECO:0000256" key="1">
    <source>
        <dbReference type="ARBA" id="ARBA00004434"/>
    </source>
</evidence>
<evidence type="ECO:0000313" key="9">
    <source>
        <dbReference type="EMBL" id="WFD19561.1"/>
    </source>
</evidence>
<keyword evidence="2" id="KW-0812">Transmembrane</keyword>
<dbReference type="PROSITE" id="PS51758">
    <property type="entry name" value="LETM1_RBD"/>
    <property type="match status" value="1"/>
</dbReference>
<evidence type="ECO:0000256" key="6">
    <source>
        <dbReference type="ARBA" id="ARBA00023136"/>
    </source>
</evidence>
<dbReference type="GO" id="GO:0005743">
    <property type="term" value="C:mitochondrial inner membrane"/>
    <property type="evidence" value="ECO:0007669"/>
    <property type="project" value="UniProtKB-SubCell"/>
</dbReference>
<feature type="domain" description="Letm1 RBD" evidence="8">
    <location>
        <begin position="50"/>
        <end position="281"/>
    </location>
</feature>
<proteinExistence type="predicted"/>
<reference evidence="9" key="1">
    <citation type="submission" date="2023-03" db="EMBL/GenBank/DDBJ databases">
        <title>Mating type loci evolution in Malassezia.</title>
        <authorList>
            <person name="Coelho M.A."/>
        </authorList>
    </citation>
    <scope>NUCLEOTIDE SEQUENCE</scope>
    <source>
        <strain evidence="9">CBS 10434</strain>
    </source>
</reference>
<comment type="subcellular location">
    <subcellularLocation>
        <location evidence="1">Mitochondrion inner membrane</location>
        <topology evidence="1">Single-pass membrane protein</topology>
    </subcellularLocation>
</comment>